<feature type="transmembrane region" description="Helical" evidence="1">
    <location>
        <begin position="12"/>
        <end position="29"/>
    </location>
</feature>
<name>A0A9D1PNT0_9BACI</name>
<proteinExistence type="predicted"/>
<dbReference type="Proteomes" id="UP000823937">
    <property type="component" value="Unassembled WGS sequence"/>
</dbReference>
<feature type="transmembrane region" description="Helical" evidence="1">
    <location>
        <begin position="346"/>
        <end position="372"/>
    </location>
</feature>
<reference evidence="2" key="2">
    <citation type="submission" date="2021-04" db="EMBL/GenBank/DDBJ databases">
        <authorList>
            <person name="Gilroy R."/>
        </authorList>
    </citation>
    <scope>NUCLEOTIDE SEQUENCE</scope>
    <source>
        <strain evidence="2">CHK169-2315</strain>
    </source>
</reference>
<feature type="transmembrane region" description="Helical" evidence="1">
    <location>
        <begin position="181"/>
        <end position="199"/>
    </location>
</feature>
<feature type="transmembrane region" description="Helical" evidence="1">
    <location>
        <begin position="384"/>
        <end position="403"/>
    </location>
</feature>
<feature type="transmembrane region" description="Helical" evidence="1">
    <location>
        <begin position="215"/>
        <end position="233"/>
    </location>
</feature>
<dbReference type="AlphaFoldDB" id="A0A9D1PNT0"/>
<protein>
    <submittedName>
        <fullName evidence="2">Uncharacterized protein</fullName>
    </submittedName>
</protein>
<evidence type="ECO:0000313" key="3">
    <source>
        <dbReference type="Proteomes" id="UP000823937"/>
    </source>
</evidence>
<reference evidence="2" key="1">
    <citation type="journal article" date="2021" name="PeerJ">
        <title>Extensive microbial diversity within the chicken gut microbiome revealed by metagenomics and culture.</title>
        <authorList>
            <person name="Gilroy R."/>
            <person name="Ravi A."/>
            <person name="Getino M."/>
            <person name="Pursley I."/>
            <person name="Horton D.L."/>
            <person name="Alikhan N.F."/>
            <person name="Baker D."/>
            <person name="Gharbi K."/>
            <person name="Hall N."/>
            <person name="Watson M."/>
            <person name="Adriaenssens E.M."/>
            <person name="Foster-Nyarko E."/>
            <person name="Jarju S."/>
            <person name="Secka A."/>
            <person name="Antonio M."/>
            <person name="Oren A."/>
            <person name="Chaudhuri R.R."/>
            <person name="La Ragione R."/>
            <person name="Hildebrand F."/>
            <person name="Pallen M.J."/>
        </authorList>
    </citation>
    <scope>NUCLEOTIDE SEQUENCE</scope>
    <source>
        <strain evidence="2">CHK169-2315</strain>
    </source>
</reference>
<evidence type="ECO:0000256" key="1">
    <source>
        <dbReference type="SAM" id="Phobius"/>
    </source>
</evidence>
<feature type="transmembrane region" description="Helical" evidence="1">
    <location>
        <begin position="78"/>
        <end position="97"/>
    </location>
</feature>
<dbReference type="EMBL" id="DXHX01000126">
    <property type="protein sequence ID" value="HIV75216.1"/>
    <property type="molecule type" value="Genomic_DNA"/>
</dbReference>
<feature type="transmembrane region" description="Helical" evidence="1">
    <location>
        <begin position="278"/>
        <end position="307"/>
    </location>
</feature>
<keyword evidence="1" id="KW-0472">Membrane</keyword>
<feature type="transmembrane region" description="Helical" evidence="1">
    <location>
        <begin position="239"/>
        <end position="266"/>
    </location>
</feature>
<keyword evidence="1" id="KW-0812">Transmembrane</keyword>
<feature type="transmembrane region" description="Helical" evidence="1">
    <location>
        <begin position="49"/>
        <end position="66"/>
    </location>
</feature>
<gene>
    <name evidence="2" type="ORF">H9895_09080</name>
</gene>
<keyword evidence="1" id="KW-1133">Transmembrane helix</keyword>
<evidence type="ECO:0000313" key="2">
    <source>
        <dbReference type="EMBL" id="HIV75216.1"/>
    </source>
</evidence>
<feature type="transmembrane region" description="Helical" evidence="1">
    <location>
        <begin position="103"/>
        <end position="126"/>
    </location>
</feature>
<feature type="transmembrane region" description="Helical" evidence="1">
    <location>
        <begin position="138"/>
        <end position="161"/>
    </location>
</feature>
<organism evidence="2 3">
    <name type="scientific">Candidatus Pseudogracilibacillus intestinigallinarum</name>
    <dbReference type="NCBI Taxonomy" id="2838742"/>
    <lineage>
        <taxon>Bacteria</taxon>
        <taxon>Bacillati</taxon>
        <taxon>Bacillota</taxon>
        <taxon>Bacilli</taxon>
        <taxon>Bacillales</taxon>
        <taxon>Bacillaceae</taxon>
        <taxon>Pseudogracilibacillus</taxon>
    </lineage>
</organism>
<sequence>MAFPTKFTHISLFFLTITALSGIWMRLYFVAPNAQTLPFEHILHGHSHMAILGWTFLAMFVLYVKLTWESMPKKKHAIAILYTILVVTLMMFIAFLYEGYATYSIILSVIHIFVEYWVIIFIWITLKYIPHMTRTPRRFMYASLLSLFLSTLGPFSLGAIAANGLRESPLFEMAIYFYLHFQYNGWLFFMLIGLFLFFLQKNKITYNEKWIQRSFWIYFISLFPAYFSAILWYDIGIGGYIAAFIGVIGQCIAILLLIGTIFPAYHSFHALFSKHMKISYIFVAFILLMKQFMEFGLLIPGFSSLIYETRSVIIGYLHLTLLGFITMFILNLYQSTQLLDETKKRVTYGIAIFLGGFVVQEVILFCSALFAWTNGWIIPYQNELLLSATILLLVGICSIWTTVCKQTK</sequence>
<accession>A0A9D1PNT0</accession>
<feature type="transmembrane region" description="Helical" evidence="1">
    <location>
        <begin position="313"/>
        <end position="334"/>
    </location>
</feature>
<comment type="caution">
    <text evidence="2">The sequence shown here is derived from an EMBL/GenBank/DDBJ whole genome shotgun (WGS) entry which is preliminary data.</text>
</comment>